<feature type="compositionally biased region" description="Low complexity" evidence="4">
    <location>
        <begin position="748"/>
        <end position="774"/>
    </location>
</feature>
<evidence type="ECO:0000256" key="2">
    <source>
        <dbReference type="PROSITE-ProRule" id="PRU00192"/>
    </source>
</evidence>
<feature type="domain" description="SH3" evidence="5">
    <location>
        <begin position="1"/>
        <end position="60"/>
    </location>
</feature>
<dbReference type="VEuPathDB" id="AmoebaDB:NAEGRDRAFT_79640"/>
<proteinExistence type="predicted"/>
<feature type="coiled-coil region" evidence="3">
    <location>
        <begin position="526"/>
        <end position="553"/>
    </location>
</feature>
<dbReference type="Gene3D" id="2.30.30.40">
    <property type="entry name" value="SH3 Domains"/>
    <property type="match status" value="1"/>
</dbReference>
<evidence type="ECO:0000256" key="1">
    <source>
        <dbReference type="ARBA" id="ARBA00022443"/>
    </source>
</evidence>
<dbReference type="CDD" id="cd00160">
    <property type="entry name" value="RhoGEF"/>
    <property type="match status" value="1"/>
</dbReference>
<dbReference type="InterPro" id="IPR000219">
    <property type="entry name" value="DH_dom"/>
</dbReference>
<keyword evidence="8" id="KW-1185">Reference proteome</keyword>
<dbReference type="SUPFAM" id="SSF50044">
    <property type="entry name" value="SH3-domain"/>
    <property type="match status" value="1"/>
</dbReference>
<dbReference type="SUPFAM" id="SSF48065">
    <property type="entry name" value="DBL homology domain (DH-domain)"/>
    <property type="match status" value="1"/>
</dbReference>
<dbReference type="SMART" id="SM00325">
    <property type="entry name" value="RhoGEF"/>
    <property type="match status" value="1"/>
</dbReference>
<dbReference type="PROSITE" id="PS50002">
    <property type="entry name" value="SH3"/>
    <property type="match status" value="1"/>
</dbReference>
<gene>
    <name evidence="7" type="ORF">NAEGRDRAFT_79640</name>
</gene>
<dbReference type="AlphaFoldDB" id="D2VEC7"/>
<dbReference type="InterPro" id="IPR035899">
    <property type="entry name" value="DBL_dom_sf"/>
</dbReference>
<dbReference type="OrthoDB" id="660555at2759"/>
<reference evidence="7 8" key="1">
    <citation type="journal article" date="2010" name="Cell">
        <title>The genome of Naegleria gruberi illuminates early eukaryotic versatility.</title>
        <authorList>
            <person name="Fritz-Laylin L.K."/>
            <person name="Prochnik S.E."/>
            <person name="Ginger M.L."/>
            <person name="Dacks J.B."/>
            <person name="Carpenter M.L."/>
            <person name="Field M.C."/>
            <person name="Kuo A."/>
            <person name="Paredez A."/>
            <person name="Chapman J."/>
            <person name="Pham J."/>
            <person name="Shu S."/>
            <person name="Neupane R."/>
            <person name="Cipriano M."/>
            <person name="Mancuso J."/>
            <person name="Tu H."/>
            <person name="Salamov A."/>
            <person name="Lindquist E."/>
            <person name="Shapiro H."/>
            <person name="Lucas S."/>
            <person name="Grigoriev I.V."/>
            <person name="Cande W.Z."/>
            <person name="Fulton C."/>
            <person name="Rokhsar D.S."/>
            <person name="Dawson S.C."/>
        </authorList>
    </citation>
    <scope>NUCLEOTIDE SEQUENCE [LARGE SCALE GENOMIC DNA]</scope>
    <source>
        <strain evidence="7 8">NEG-M</strain>
    </source>
</reference>
<dbReference type="eggNOG" id="KOG4424">
    <property type="taxonomic scope" value="Eukaryota"/>
</dbReference>
<evidence type="ECO:0000259" key="5">
    <source>
        <dbReference type="PROSITE" id="PS50002"/>
    </source>
</evidence>
<dbReference type="OMA" id="IQDRMTT"/>
<feature type="compositionally biased region" description="Low complexity" evidence="4">
    <location>
        <begin position="829"/>
        <end position="852"/>
    </location>
</feature>
<evidence type="ECO:0000259" key="6">
    <source>
        <dbReference type="PROSITE" id="PS50010"/>
    </source>
</evidence>
<dbReference type="GO" id="GO:0005737">
    <property type="term" value="C:cytoplasm"/>
    <property type="evidence" value="ECO:0007669"/>
    <property type="project" value="TreeGrafter"/>
</dbReference>
<dbReference type="GO" id="GO:0005085">
    <property type="term" value="F:guanyl-nucleotide exchange factor activity"/>
    <property type="evidence" value="ECO:0007669"/>
    <property type="project" value="InterPro"/>
</dbReference>
<feature type="domain" description="DH" evidence="6">
    <location>
        <begin position="168"/>
        <end position="351"/>
    </location>
</feature>
<dbReference type="Pfam" id="PF00018">
    <property type="entry name" value="SH3_1"/>
    <property type="match status" value="1"/>
</dbReference>
<feature type="compositionally biased region" description="Low complexity" evidence="4">
    <location>
        <begin position="886"/>
        <end position="907"/>
    </location>
</feature>
<keyword evidence="3" id="KW-0175">Coiled coil</keyword>
<feature type="compositionally biased region" description="Pro residues" evidence="4">
    <location>
        <begin position="775"/>
        <end position="801"/>
    </location>
</feature>
<dbReference type="PANTHER" id="PTHR12673">
    <property type="entry name" value="FACIOGENITAL DYSPLASIA PROTEIN"/>
    <property type="match status" value="1"/>
</dbReference>
<dbReference type="CDD" id="cd00174">
    <property type="entry name" value="SH3"/>
    <property type="match status" value="1"/>
</dbReference>
<accession>D2VEC7</accession>
<dbReference type="PROSITE" id="PS50010">
    <property type="entry name" value="DH_2"/>
    <property type="match status" value="1"/>
</dbReference>
<feature type="compositionally biased region" description="Low complexity" evidence="4">
    <location>
        <begin position="669"/>
        <end position="703"/>
    </location>
</feature>
<feature type="compositionally biased region" description="Pro residues" evidence="4">
    <location>
        <begin position="737"/>
        <end position="747"/>
    </location>
</feature>
<dbReference type="InterPro" id="IPR001452">
    <property type="entry name" value="SH3_domain"/>
</dbReference>
<evidence type="ECO:0000256" key="3">
    <source>
        <dbReference type="SAM" id="Coils"/>
    </source>
</evidence>
<dbReference type="GeneID" id="8848309"/>
<dbReference type="InterPro" id="IPR036028">
    <property type="entry name" value="SH3-like_dom_sf"/>
</dbReference>
<dbReference type="Gene3D" id="1.20.900.10">
    <property type="entry name" value="Dbl homology (DH) domain"/>
    <property type="match status" value="1"/>
</dbReference>
<dbReference type="Proteomes" id="UP000006671">
    <property type="component" value="Unassembled WGS sequence"/>
</dbReference>
<dbReference type="EMBL" id="GG738866">
    <property type="protein sequence ID" value="EFC44775.1"/>
    <property type="molecule type" value="Genomic_DNA"/>
</dbReference>
<dbReference type="InterPro" id="IPR051092">
    <property type="entry name" value="FYVE_RhoGEF_PH"/>
</dbReference>
<feature type="region of interest" description="Disordered" evidence="4">
    <location>
        <begin position="666"/>
        <end position="915"/>
    </location>
</feature>
<keyword evidence="1 2" id="KW-0728">SH3 domain</keyword>
<name>D2VEC7_NAEGR</name>
<evidence type="ECO:0000313" key="7">
    <source>
        <dbReference type="EMBL" id="EFC44775.1"/>
    </source>
</evidence>
<protein>
    <submittedName>
        <fullName evidence="7">RhoGEF domain-containing protein</fullName>
    </submittedName>
</protein>
<dbReference type="InParanoid" id="D2VEC7"/>
<feature type="compositionally biased region" description="Low complexity" evidence="4">
    <location>
        <begin position="861"/>
        <end position="870"/>
    </location>
</feature>
<evidence type="ECO:0000313" key="8">
    <source>
        <dbReference type="Proteomes" id="UP000006671"/>
    </source>
</evidence>
<evidence type="ECO:0000256" key="4">
    <source>
        <dbReference type="SAM" id="MobiDB-lite"/>
    </source>
</evidence>
<dbReference type="Pfam" id="PF00621">
    <property type="entry name" value="RhoGEF"/>
    <property type="match status" value="1"/>
</dbReference>
<dbReference type="KEGG" id="ngr:NAEGRDRAFT_79640"/>
<dbReference type="RefSeq" id="XP_002677519.1">
    <property type="nucleotide sequence ID" value="XM_002677473.1"/>
</dbReference>
<sequence>MSGEHHLIIYDFEATNEGELTVKEGEIIEVMEVYDDGWSLCKRQKQKGLIPSSYYDENPCDGANTPGASSLAFSLNSNNLNLNELQIDDKSAISANKHVSISAGGIKIVRKDLGNASSSNSKLYSPTGPMKHSKTEAFALITKFITQSAKRKKLRDWMSIKENRSFRKRNELVRELLQTEESYVQSLRLFVNSYAKPAKANTQLLSEKKSKIIFSNIEQILGINETVLASLQAAIMKWPSKNELGETFNRMAPFFKAYVTYINNYDAAFELLERCEKKKNKFFQYMSDQTAKNPTEHGLRSLLIMPVQRIPRYKMLLEQILASTPQEHVEYKHYETALKTISDVAVFVNERKRQEDDSNVIFTDLKTKLSKHYKALVKPTRKVIRDYVFRMRTREKVEKEEYRGYIFTDAMIILQEQSGLFNLSKKSFMFVYFSFTKLLGRNGAEIKLSYINGGKETDFSLIAASEEDAKALYETFDERIKSIEESQSFKNMKLDRDCYSVGRERASLAEKRDETKAKLEANVKQFHSSEKKLKKLDQSLQNHEQELKKLVELICREREEKSNTIKEMEGIQVQCADIQVQLKNNLEEIKQRDEILFDKMLHNVGEDFGLVFGEDNLVDVPSELKKAPINNTVYMNSSSSYKHIDIQAILKEVSKVDVSIGTRLDFESDSPARSTPVSSSSNISPQNISSFTDNSPNTPTTTSRPKHILPPPSELRKSMNGTSDLGLAAAKMNFNNPQPPPRPPPSKTPINKPSVSPPSTTNSPTTSSFGTGKLLPPPKPSGSPTTAVPPPPSTQPPPPKKPNIISTPPSTTGNNSFKTAASKFGNDLSSPGKTSTTTSPFGSSTNSNSSSSLRIGGFNKLNTPSSNTPSLPSPRDKPLPKPVPQVPQTQSVTSNSNGSTPTLVKKTPLPPPKKL</sequence>
<dbReference type="SMART" id="SM00326">
    <property type="entry name" value="SH3"/>
    <property type="match status" value="1"/>
</dbReference>
<organism evidence="8">
    <name type="scientific">Naegleria gruberi</name>
    <name type="common">Amoeba</name>
    <dbReference type="NCBI Taxonomy" id="5762"/>
    <lineage>
        <taxon>Eukaryota</taxon>
        <taxon>Discoba</taxon>
        <taxon>Heterolobosea</taxon>
        <taxon>Tetramitia</taxon>
        <taxon>Eutetramitia</taxon>
        <taxon>Vahlkampfiidae</taxon>
        <taxon>Naegleria</taxon>
    </lineage>
</organism>
<dbReference type="PANTHER" id="PTHR12673:SF159">
    <property type="entry name" value="LD03170P"/>
    <property type="match status" value="1"/>
</dbReference>